<evidence type="ECO:0000313" key="10">
    <source>
        <dbReference type="EMBL" id="KXS12323.1"/>
    </source>
</evidence>
<dbReference type="EMBL" id="KQ965789">
    <property type="protein sequence ID" value="KXS12323.1"/>
    <property type="molecule type" value="Genomic_DNA"/>
</dbReference>
<evidence type="ECO:0000256" key="1">
    <source>
        <dbReference type="ARBA" id="ARBA00022490"/>
    </source>
</evidence>
<dbReference type="InterPro" id="IPR041739">
    <property type="entry name" value="G5K_ProB"/>
</dbReference>
<sequence length="490" mass="51457">MKRPASSKTPPPNSPSARLASDVPARVSSPHPAHYTIVFKVGTSSIVDEKTHRPRLATLSQLAETVVKLKDAGHRVVVVSSGAVGTGLRRLGLEKRPKGLSGKQAVAAVGQGRLMALYDDLFGHFDQPIGQILLTRMDLADRSQYLNATTTFRELLSMGVVPIVNENDTISTTELRFGDNDTLSAITAGMVSADFLFILTDVDALYTDNPRTNPNAKRVAVVENVGEVRRQVTVSAPGSALGTGGMVTKLIAAELATAAGCTTIVCSSERITEVPRIIDELAGTIKPRFGSTHHHHSTSPPTTGSLSGSATHLDGVPSAVNGRPAKPSSTPSPPSERAPLTSMGTVFLARSQPTADRKWWIQFGLATSGTIVVDAGAARAIVRHHSSLFAAGIVGVEGSFGSGQAVRVVGAVEGNHVELGKGIVNYTAAEIARVKGCKSSELVEILGFMDSEYIINRDNFVFTNPDAVSELGVRGSATSTAVALNAKDGE</sequence>
<accession>A0A139A7H7</accession>
<feature type="region of interest" description="Disordered" evidence="8">
    <location>
        <begin position="288"/>
        <end position="340"/>
    </location>
</feature>
<feature type="compositionally biased region" description="Low complexity" evidence="8">
    <location>
        <begin position="298"/>
        <end position="309"/>
    </location>
</feature>
<keyword evidence="3" id="KW-0641">Proline biosynthesis</keyword>
<dbReference type="STRING" id="1344416.A0A139A7H7"/>
<dbReference type="InterPro" id="IPR005715">
    <property type="entry name" value="Glu_5kinase/COase_Synthase"/>
</dbReference>
<dbReference type="InterPro" id="IPR036393">
    <property type="entry name" value="AceGlu_kinase-like_sf"/>
</dbReference>
<dbReference type="CDD" id="cd04242">
    <property type="entry name" value="AAK_G5K_ProB"/>
    <property type="match status" value="1"/>
</dbReference>
<dbReference type="PROSITE" id="PS00902">
    <property type="entry name" value="GLUTAMATE_5_KINASE"/>
    <property type="match status" value="1"/>
</dbReference>
<dbReference type="InterPro" id="IPR019797">
    <property type="entry name" value="Glutamate_5-kinase_CS"/>
</dbReference>
<evidence type="ECO:0000256" key="6">
    <source>
        <dbReference type="ARBA" id="ARBA00022777"/>
    </source>
</evidence>
<dbReference type="Pfam" id="PF00696">
    <property type="entry name" value="AA_kinase"/>
    <property type="match status" value="1"/>
</dbReference>
<dbReference type="InterPro" id="IPR002478">
    <property type="entry name" value="PUA"/>
</dbReference>
<feature type="region of interest" description="Disordered" evidence="8">
    <location>
        <begin position="1"/>
        <end position="28"/>
    </location>
</feature>
<dbReference type="PRINTS" id="PR00474">
    <property type="entry name" value="GLU5KINASE"/>
</dbReference>
<dbReference type="OMA" id="TNPRKDP"/>
<dbReference type="InterPro" id="IPR001048">
    <property type="entry name" value="Asp/Glu/Uridylate_kinase"/>
</dbReference>
<dbReference type="InterPro" id="IPR036974">
    <property type="entry name" value="PUA_sf"/>
</dbReference>
<dbReference type="PIRSF" id="PIRSF000729">
    <property type="entry name" value="GK"/>
    <property type="match status" value="1"/>
</dbReference>
<proteinExistence type="inferred from homology"/>
<gene>
    <name evidence="10" type="ORF">M427DRAFT_114180</name>
</gene>
<dbReference type="CDD" id="cd21157">
    <property type="entry name" value="PUA_G5K"/>
    <property type="match status" value="1"/>
</dbReference>
<organism evidence="10 11">
    <name type="scientific">Gonapodya prolifera (strain JEL478)</name>
    <name type="common">Monoblepharis prolifera</name>
    <dbReference type="NCBI Taxonomy" id="1344416"/>
    <lineage>
        <taxon>Eukaryota</taxon>
        <taxon>Fungi</taxon>
        <taxon>Fungi incertae sedis</taxon>
        <taxon>Chytridiomycota</taxon>
        <taxon>Chytridiomycota incertae sedis</taxon>
        <taxon>Monoblepharidomycetes</taxon>
        <taxon>Monoblepharidales</taxon>
        <taxon>Gonapodyaceae</taxon>
        <taxon>Gonapodya</taxon>
    </lineage>
</organism>
<dbReference type="InterPro" id="IPR011529">
    <property type="entry name" value="Glu_5kinase"/>
</dbReference>
<dbReference type="SMART" id="SM00359">
    <property type="entry name" value="PUA"/>
    <property type="match status" value="1"/>
</dbReference>
<dbReference type="Proteomes" id="UP000070544">
    <property type="component" value="Unassembled WGS sequence"/>
</dbReference>
<dbReference type="Pfam" id="PF01472">
    <property type="entry name" value="PUA"/>
    <property type="match status" value="1"/>
</dbReference>
<dbReference type="Gene3D" id="3.40.1160.10">
    <property type="entry name" value="Acetylglutamate kinase-like"/>
    <property type="match status" value="1"/>
</dbReference>
<evidence type="ECO:0000313" key="11">
    <source>
        <dbReference type="Proteomes" id="UP000070544"/>
    </source>
</evidence>
<dbReference type="GO" id="GO:0005829">
    <property type="term" value="C:cytosol"/>
    <property type="evidence" value="ECO:0007669"/>
    <property type="project" value="TreeGrafter"/>
</dbReference>
<keyword evidence="7" id="KW-0067">ATP-binding</keyword>
<reference evidence="10 11" key="1">
    <citation type="journal article" date="2015" name="Genome Biol. Evol.">
        <title>Phylogenomic analyses indicate that early fungi evolved digesting cell walls of algal ancestors of land plants.</title>
        <authorList>
            <person name="Chang Y."/>
            <person name="Wang S."/>
            <person name="Sekimoto S."/>
            <person name="Aerts A.L."/>
            <person name="Choi C."/>
            <person name="Clum A."/>
            <person name="LaButti K.M."/>
            <person name="Lindquist E.A."/>
            <person name="Yee Ngan C."/>
            <person name="Ohm R.A."/>
            <person name="Salamov A.A."/>
            <person name="Grigoriev I.V."/>
            <person name="Spatafora J.W."/>
            <person name="Berbee M.L."/>
        </authorList>
    </citation>
    <scope>NUCLEOTIDE SEQUENCE [LARGE SCALE GENOMIC DNA]</scope>
    <source>
        <strain evidence="10 11">JEL478</strain>
    </source>
</reference>
<evidence type="ECO:0000259" key="9">
    <source>
        <dbReference type="SMART" id="SM00359"/>
    </source>
</evidence>
<dbReference type="AlphaFoldDB" id="A0A139A7H7"/>
<dbReference type="InterPro" id="IPR001057">
    <property type="entry name" value="Glu/AcGlu_kinase"/>
</dbReference>
<dbReference type="HAMAP" id="MF_00456">
    <property type="entry name" value="ProB"/>
    <property type="match status" value="1"/>
</dbReference>
<evidence type="ECO:0000256" key="2">
    <source>
        <dbReference type="ARBA" id="ARBA00022605"/>
    </source>
</evidence>
<dbReference type="GO" id="GO:0004349">
    <property type="term" value="F:glutamate 5-kinase activity"/>
    <property type="evidence" value="ECO:0007669"/>
    <property type="project" value="InterPro"/>
</dbReference>
<dbReference type="GO" id="GO:1901607">
    <property type="term" value="P:alpha-amino acid biosynthetic process"/>
    <property type="evidence" value="ECO:0007669"/>
    <property type="project" value="UniProtKB-ARBA"/>
</dbReference>
<protein>
    <submittedName>
        <fullName evidence="10">Glutamate 5-kinase</fullName>
    </submittedName>
</protein>
<dbReference type="GO" id="GO:0005524">
    <property type="term" value="F:ATP binding"/>
    <property type="evidence" value="ECO:0007669"/>
    <property type="project" value="UniProtKB-KW"/>
</dbReference>
<dbReference type="FunFam" id="3.40.1160.10:FF:000018">
    <property type="entry name" value="Glutamate 5-kinase"/>
    <property type="match status" value="1"/>
</dbReference>
<dbReference type="InterPro" id="IPR015947">
    <property type="entry name" value="PUA-like_sf"/>
</dbReference>
<dbReference type="OrthoDB" id="409889at2759"/>
<evidence type="ECO:0000256" key="7">
    <source>
        <dbReference type="ARBA" id="ARBA00022840"/>
    </source>
</evidence>
<keyword evidence="4" id="KW-0808">Transferase</keyword>
<evidence type="ECO:0000256" key="5">
    <source>
        <dbReference type="ARBA" id="ARBA00022741"/>
    </source>
</evidence>
<dbReference type="SUPFAM" id="SSF53633">
    <property type="entry name" value="Carbamate kinase-like"/>
    <property type="match status" value="1"/>
</dbReference>
<name>A0A139A7H7_GONPJ</name>
<dbReference type="Gene3D" id="2.30.130.10">
    <property type="entry name" value="PUA domain"/>
    <property type="match status" value="1"/>
</dbReference>
<evidence type="ECO:0000256" key="3">
    <source>
        <dbReference type="ARBA" id="ARBA00022650"/>
    </source>
</evidence>
<keyword evidence="6 10" id="KW-0418">Kinase</keyword>
<feature type="domain" description="PUA" evidence="9">
    <location>
        <begin position="369"/>
        <end position="455"/>
    </location>
</feature>
<keyword evidence="11" id="KW-1185">Reference proteome</keyword>
<dbReference type="SUPFAM" id="SSF88697">
    <property type="entry name" value="PUA domain-like"/>
    <property type="match status" value="1"/>
</dbReference>
<keyword evidence="2" id="KW-0028">Amino-acid biosynthesis</keyword>
<dbReference type="PANTHER" id="PTHR43654">
    <property type="entry name" value="GLUTAMATE 5-KINASE"/>
    <property type="match status" value="1"/>
</dbReference>
<evidence type="ECO:0000256" key="4">
    <source>
        <dbReference type="ARBA" id="ARBA00022679"/>
    </source>
</evidence>
<dbReference type="PANTHER" id="PTHR43654:SF3">
    <property type="entry name" value="GLUTAMATE 5-KINASE"/>
    <property type="match status" value="1"/>
</dbReference>
<keyword evidence="1" id="KW-0963">Cytoplasm</keyword>
<dbReference type="GO" id="GO:0003723">
    <property type="term" value="F:RNA binding"/>
    <property type="evidence" value="ECO:0007669"/>
    <property type="project" value="InterPro"/>
</dbReference>
<keyword evidence="5" id="KW-0547">Nucleotide-binding</keyword>
<evidence type="ECO:0000256" key="8">
    <source>
        <dbReference type="SAM" id="MobiDB-lite"/>
    </source>
</evidence>
<dbReference type="NCBIfam" id="TIGR01027">
    <property type="entry name" value="proB"/>
    <property type="match status" value="1"/>
</dbReference>
<dbReference type="PROSITE" id="PS50890">
    <property type="entry name" value="PUA"/>
    <property type="match status" value="1"/>
</dbReference>